<sequence length="311" mass="35753">MQRVLQRQSNILKETFRLFNNQESINTEKRQIKQREELQRSQVFPLSNKNASLFTGNVSAQRQFKFEMAKDLYAKGYKIKTISKHLNANIKSIRKYVNLEVLPSQVVSHGLTNFDMYRAYLIENNRPGVTYKDLYHNIVRDGFNGKYTSFCDRMNRLMTANNSLYMNGTADQWPVKLPTMKTWSTTKLAFMALGDTEKLKPDDKKFLEFLYQSSSVIRATAELAIQFKKLFLVKQIGSLDHRLQNALKPNSGFKGFARGIESDYEAVNQAVISNVSNGPVEGQVNKLKTIKRNMYGRASFDLLKIMVLGNT</sequence>
<comment type="caution">
    <text evidence="2">The sequence shown here is derived from an EMBL/GenBank/DDBJ whole genome shotgun (WGS) entry which is preliminary data.</text>
</comment>
<proteinExistence type="predicted"/>
<dbReference type="RefSeq" id="WP_131961538.1">
    <property type="nucleotide sequence ID" value="NZ_SMFL01000014.1"/>
</dbReference>
<evidence type="ECO:0000313" key="3">
    <source>
        <dbReference type="Proteomes" id="UP000294850"/>
    </source>
</evidence>
<dbReference type="InterPro" id="IPR002560">
    <property type="entry name" value="Transposase_DDE"/>
</dbReference>
<organism evidence="2 3">
    <name type="scientific">Dyadobacter psychrotolerans</name>
    <dbReference type="NCBI Taxonomy" id="2541721"/>
    <lineage>
        <taxon>Bacteria</taxon>
        <taxon>Pseudomonadati</taxon>
        <taxon>Bacteroidota</taxon>
        <taxon>Cytophagia</taxon>
        <taxon>Cytophagales</taxon>
        <taxon>Spirosomataceae</taxon>
        <taxon>Dyadobacter</taxon>
    </lineage>
</organism>
<evidence type="ECO:0000259" key="1">
    <source>
        <dbReference type="Pfam" id="PF01610"/>
    </source>
</evidence>
<dbReference type="InterPro" id="IPR047951">
    <property type="entry name" value="Transpos_ISL3"/>
</dbReference>
<feature type="domain" description="Transposase IS204/IS1001/IS1096/IS1165 DDE" evidence="1">
    <location>
        <begin position="187"/>
        <end position="306"/>
    </location>
</feature>
<dbReference type="EMBL" id="SMFL01000014">
    <property type="protein sequence ID" value="TDE10808.1"/>
    <property type="molecule type" value="Genomic_DNA"/>
</dbReference>
<gene>
    <name evidence="2" type="ORF">E0F88_27430</name>
</gene>
<dbReference type="PANTHER" id="PTHR33498">
    <property type="entry name" value="TRANSPOSASE FOR INSERTION SEQUENCE ELEMENT IS1557"/>
    <property type="match status" value="1"/>
</dbReference>
<protein>
    <submittedName>
        <fullName evidence="2">Transposase</fullName>
    </submittedName>
</protein>
<keyword evidence="3" id="KW-1185">Reference proteome</keyword>
<dbReference type="AlphaFoldDB" id="A0A4V6PFN8"/>
<dbReference type="Proteomes" id="UP000294850">
    <property type="component" value="Unassembled WGS sequence"/>
</dbReference>
<accession>A0A4V6PFN8</accession>
<name>A0A4V6PFN8_9BACT</name>
<dbReference type="PANTHER" id="PTHR33498:SF1">
    <property type="entry name" value="TRANSPOSASE FOR INSERTION SEQUENCE ELEMENT IS1557"/>
    <property type="match status" value="1"/>
</dbReference>
<dbReference type="OrthoDB" id="3238779at2"/>
<evidence type="ECO:0000313" key="2">
    <source>
        <dbReference type="EMBL" id="TDE10808.1"/>
    </source>
</evidence>
<reference evidence="2 3" key="1">
    <citation type="submission" date="2019-03" db="EMBL/GenBank/DDBJ databases">
        <title>Dyadobacter AR-3-6 sp. nov., isolated from arctic soil.</title>
        <authorList>
            <person name="Chaudhary D.K."/>
        </authorList>
    </citation>
    <scope>NUCLEOTIDE SEQUENCE [LARGE SCALE GENOMIC DNA]</scope>
    <source>
        <strain evidence="2 3">AR-3-6</strain>
    </source>
</reference>
<dbReference type="Pfam" id="PF01610">
    <property type="entry name" value="DDE_Tnp_ISL3"/>
    <property type="match status" value="1"/>
</dbReference>